<dbReference type="EMBL" id="RXPE01000005">
    <property type="protein sequence ID" value="RTR29085.1"/>
    <property type="molecule type" value="Genomic_DNA"/>
</dbReference>
<dbReference type="AlphaFoldDB" id="A0A3S0IBW5"/>
<dbReference type="RefSeq" id="WP_126351539.1">
    <property type="nucleotide sequence ID" value="NZ_CP086380.1"/>
</dbReference>
<comment type="caution">
    <text evidence="1">The sequence shown here is derived from an EMBL/GenBank/DDBJ whole genome shotgun (WGS) entry which is preliminary data.</text>
</comment>
<keyword evidence="2" id="KW-1185">Reference proteome</keyword>
<dbReference type="Proteomes" id="UP000277766">
    <property type="component" value="Unassembled WGS sequence"/>
</dbReference>
<dbReference type="InterPro" id="IPR026349">
    <property type="entry name" value="CHP04255"/>
</dbReference>
<evidence type="ECO:0000313" key="1">
    <source>
        <dbReference type="EMBL" id="RTR29085.1"/>
    </source>
</evidence>
<evidence type="ECO:0000313" key="2">
    <source>
        <dbReference type="Proteomes" id="UP000277766"/>
    </source>
</evidence>
<sequence length="279" mass="31173">MDRAVQQSDATPQQSRALLLMLTAIGIAPITDITDYIPKIQGRLRLAGYPINEASRSDEIFISPDGVRIENSIEWHFQNSGRNFSIRVSASRFVIETTDYQGFEDFTNKVREILAILHEVLGVMGVQGIGLRYVNLVQPRAGETFRTYLHDRLSGLDDDFLELSESMFSAAFVGKTDEGQLSIRIHEAPLPTDGAELMRLQVPADLATNMMIDGDNLFIPGLRYRLLDLDHRSAVISEDFAVPRILTALERLHETIGRAFESSLKAGAYAKWSASMREG</sequence>
<dbReference type="OrthoDB" id="7107919at2"/>
<gene>
    <name evidence="1" type="ORF">EJ104_04370</name>
</gene>
<proteinExistence type="predicted"/>
<accession>A0A3S0IBW5</accession>
<name>A0A3S0IBW5_9DEIO</name>
<reference evidence="1 2" key="1">
    <citation type="submission" date="2018-12" db="EMBL/GenBank/DDBJ databases">
        <title>Deinococcus radiophilus ATCC 27603 genome sequencing and assembly.</title>
        <authorList>
            <person name="Maclea K.S."/>
            <person name="Maynard C.R."/>
        </authorList>
    </citation>
    <scope>NUCLEOTIDE SEQUENCE [LARGE SCALE GENOMIC DNA]</scope>
    <source>
        <strain evidence="1 2">ATCC 27603</strain>
    </source>
</reference>
<protein>
    <submittedName>
        <fullName evidence="1">TIGR04255 family protein</fullName>
    </submittedName>
</protein>
<dbReference type="NCBIfam" id="TIGR04255">
    <property type="entry name" value="sporadTIGR04255"/>
    <property type="match status" value="1"/>
</dbReference>
<organism evidence="1 2">
    <name type="scientific">Deinococcus radiophilus</name>
    <dbReference type="NCBI Taxonomy" id="32062"/>
    <lineage>
        <taxon>Bacteria</taxon>
        <taxon>Thermotogati</taxon>
        <taxon>Deinococcota</taxon>
        <taxon>Deinococci</taxon>
        <taxon>Deinococcales</taxon>
        <taxon>Deinococcaceae</taxon>
        <taxon>Deinococcus</taxon>
    </lineage>
</organism>